<feature type="region of interest" description="Disordered" evidence="2">
    <location>
        <begin position="229"/>
        <end position="253"/>
    </location>
</feature>
<reference evidence="4 5" key="1">
    <citation type="journal article" date="2015" name="Antonie Van Leeuwenhoek">
        <title>Oricola cellulosilytica gen. nov., sp. nov., a cellulose-degrading bacterium of the family Phyllobacteriaceae isolated from surface seashore water, and emended descriptions of Mesorhizobium loti and Phyllobacterium myrsinacearum.</title>
        <authorList>
            <person name="Hameed A."/>
            <person name="Shahina M."/>
            <person name="Lai W.A."/>
            <person name="Lin S.Y."/>
            <person name="Young L.S."/>
            <person name="Liu Y.C."/>
            <person name="Hsu Y.H."/>
            <person name="Young C.C."/>
        </authorList>
    </citation>
    <scope>NUCLEOTIDE SEQUENCE [LARGE SCALE GENOMIC DNA]</scope>
    <source>
        <strain evidence="4 5">KCTC 52183</strain>
    </source>
</reference>
<gene>
    <name evidence="4" type="ORF">E0D97_03435</name>
</gene>
<dbReference type="Gene3D" id="3.90.1300.10">
    <property type="entry name" value="Amidase signature (AS) domain"/>
    <property type="match status" value="1"/>
</dbReference>
<comment type="caution">
    <text evidence="4">The sequence shown here is derived from an EMBL/GenBank/DDBJ whole genome shotgun (WGS) entry which is preliminary data.</text>
</comment>
<evidence type="ECO:0000256" key="1">
    <source>
        <dbReference type="ARBA" id="ARBA00009199"/>
    </source>
</evidence>
<dbReference type="InterPro" id="IPR000120">
    <property type="entry name" value="Amidase"/>
</dbReference>
<dbReference type="RefSeq" id="WP_131565395.1">
    <property type="nucleotide sequence ID" value="NZ_JAINFK010000001.1"/>
</dbReference>
<comment type="similarity">
    <text evidence="1">Belongs to the amidase family.</text>
</comment>
<sequence length="447" mass="47076">MAAKASVADLTALEMRDRIASGALTAVELAHACIERVKERDDHVGAWAWFDADFVVAQAGSMDSYRKTGKPLGALHGVPVGLKDIIDTARIPTENGCPIDEGRIPENDAAVVEKLKSAGAIIFGKTVTTELAFMHPSATRNPAGPEHTPGGSSAGSAAAVAAGMVPLAVATQTGGSIIRPAAFCGVVGFKPSFGAVSRRGVLNQSPSLDTVGVFARNIGDTAFLGDTLFGSDPSDPATRPSPPPKLLDHAKSDPPVRPTFAFVRTPFWEAADDDTQAAFDELTALLGNQCFEIELPPIFADSQRIRETINLAEMAKSYARYLKLGRDSLSPTILGAIESGRGICAPDYIAALDWPKVFNAGLNEIFERCDAIITPSAPGAAPLGLETTGDPVFNGLWTLCGTPTVTIPVFEAENGMPMGVQIVGPKGQDGRLLRTARWLFERIGNGD</sequence>
<keyword evidence="5" id="KW-1185">Reference proteome</keyword>
<dbReference type="GO" id="GO:0003824">
    <property type="term" value="F:catalytic activity"/>
    <property type="evidence" value="ECO:0007669"/>
    <property type="project" value="InterPro"/>
</dbReference>
<dbReference type="PANTHER" id="PTHR11895">
    <property type="entry name" value="TRANSAMIDASE"/>
    <property type="match status" value="1"/>
</dbReference>
<dbReference type="PANTHER" id="PTHR11895:SF7">
    <property type="entry name" value="GLUTAMYL-TRNA(GLN) AMIDOTRANSFERASE SUBUNIT A, MITOCHONDRIAL"/>
    <property type="match status" value="1"/>
</dbReference>
<name>A0A4R0PF80_9HYPH</name>
<evidence type="ECO:0000313" key="5">
    <source>
        <dbReference type="Proteomes" id="UP000291301"/>
    </source>
</evidence>
<evidence type="ECO:0000313" key="4">
    <source>
        <dbReference type="EMBL" id="TCD16486.1"/>
    </source>
</evidence>
<dbReference type="SUPFAM" id="SSF75304">
    <property type="entry name" value="Amidase signature (AS) enzymes"/>
    <property type="match status" value="1"/>
</dbReference>
<dbReference type="Proteomes" id="UP000291301">
    <property type="component" value="Unassembled WGS sequence"/>
</dbReference>
<dbReference type="Pfam" id="PF01425">
    <property type="entry name" value="Amidase"/>
    <property type="match status" value="1"/>
</dbReference>
<proteinExistence type="inferred from homology"/>
<dbReference type="AlphaFoldDB" id="A0A4R0PF80"/>
<dbReference type="InterPro" id="IPR023631">
    <property type="entry name" value="Amidase_dom"/>
</dbReference>
<dbReference type="OrthoDB" id="9777859at2"/>
<protein>
    <submittedName>
        <fullName evidence="4">Amidase</fullName>
    </submittedName>
</protein>
<evidence type="ECO:0000259" key="3">
    <source>
        <dbReference type="Pfam" id="PF01425"/>
    </source>
</evidence>
<dbReference type="EMBL" id="SJST01000001">
    <property type="protein sequence ID" value="TCD16486.1"/>
    <property type="molecule type" value="Genomic_DNA"/>
</dbReference>
<feature type="domain" description="Amidase" evidence="3">
    <location>
        <begin position="28"/>
        <end position="433"/>
    </location>
</feature>
<dbReference type="InterPro" id="IPR036928">
    <property type="entry name" value="AS_sf"/>
</dbReference>
<evidence type="ECO:0000256" key="2">
    <source>
        <dbReference type="SAM" id="MobiDB-lite"/>
    </source>
</evidence>
<accession>A0A4R0PF80</accession>
<organism evidence="4 5">
    <name type="scientific">Oricola cellulosilytica</name>
    <dbReference type="NCBI Taxonomy" id="1429082"/>
    <lineage>
        <taxon>Bacteria</taxon>
        <taxon>Pseudomonadati</taxon>
        <taxon>Pseudomonadota</taxon>
        <taxon>Alphaproteobacteria</taxon>
        <taxon>Hyphomicrobiales</taxon>
        <taxon>Ahrensiaceae</taxon>
        <taxon>Oricola</taxon>
    </lineage>
</organism>